<gene>
    <name evidence="2" type="ORF">ACFFN0_13305</name>
</gene>
<dbReference type="Proteomes" id="UP001589613">
    <property type="component" value="Unassembled WGS sequence"/>
</dbReference>
<evidence type="ECO:0000313" key="3">
    <source>
        <dbReference type="Proteomes" id="UP001589613"/>
    </source>
</evidence>
<evidence type="ECO:0000256" key="1">
    <source>
        <dbReference type="SAM" id="Phobius"/>
    </source>
</evidence>
<accession>A0ABV5V5L6</accession>
<keyword evidence="1" id="KW-1133">Transmembrane helix</keyword>
<reference evidence="2 3" key="1">
    <citation type="submission" date="2024-09" db="EMBL/GenBank/DDBJ databases">
        <authorList>
            <person name="Sun Q."/>
            <person name="Mori K."/>
        </authorList>
    </citation>
    <scope>NUCLEOTIDE SEQUENCE [LARGE SCALE GENOMIC DNA]</scope>
    <source>
        <strain evidence="2 3">JCM 12763</strain>
    </source>
</reference>
<protein>
    <recommendedName>
        <fullName evidence="4">SPW repeat-containing protein</fullName>
    </recommendedName>
</protein>
<organism evidence="2 3">
    <name type="scientific">Ornithinimicrobium kibberense</name>
    <dbReference type="NCBI Taxonomy" id="282060"/>
    <lineage>
        <taxon>Bacteria</taxon>
        <taxon>Bacillati</taxon>
        <taxon>Actinomycetota</taxon>
        <taxon>Actinomycetes</taxon>
        <taxon>Micrococcales</taxon>
        <taxon>Ornithinimicrobiaceae</taxon>
        <taxon>Ornithinimicrobium</taxon>
    </lineage>
</organism>
<feature type="transmembrane region" description="Helical" evidence="1">
    <location>
        <begin position="129"/>
        <end position="146"/>
    </location>
</feature>
<dbReference type="RefSeq" id="WP_141338043.1">
    <property type="nucleotide sequence ID" value="NZ_JBHMAX010000024.1"/>
</dbReference>
<name>A0ABV5V5L6_9MICO</name>
<sequence length="156" mass="15622">MTTPTRPSPQDDAALARIRTLTQAPAVPVVESPTTPLDLLRNTWAGHRLPWAVGIAAVLFGWLTLVAAPTAAWGVVLVVSVGAVLALATYLPGPGQSFGAAFGGMCGIAGFCLPLFGVSQLAQGAVGTASGYAVAAVVVGLAQRVLTAGSCGTPSR</sequence>
<keyword evidence="1" id="KW-0812">Transmembrane</keyword>
<keyword evidence="1" id="KW-0472">Membrane</keyword>
<keyword evidence="3" id="KW-1185">Reference proteome</keyword>
<evidence type="ECO:0000313" key="2">
    <source>
        <dbReference type="EMBL" id="MFB9733020.1"/>
    </source>
</evidence>
<feature type="transmembrane region" description="Helical" evidence="1">
    <location>
        <begin position="49"/>
        <end position="65"/>
    </location>
</feature>
<feature type="transmembrane region" description="Helical" evidence="1">
    <location>
        <begin position="98"/>
        <end position="117"/>
    </location>
</feature>
<comment type="caution">
    <text evidence="2">The sequence shown here is derived from an EMBL/GenBank/DDBJ whole genome shotgun (WGS) entry which is preliminary data.</text>
</comment>
<proteinExistence type="predicted"/>
<evidence type="ECO:0008006" key="4">
    <source>
        <dbReference type="Google" id="ProtNLM"/>
    </source>
</evidence>
<feature type="transmembrane region" description="Helical" evidence="1">
    <location>
        <begin position="71"/>
        <end position="91"/>
    </location>
</feature>
<dbReference type="EMBL" id="JBHMAX010000024">
    <property type="protein sequence ID" value="MFB9733020.1"/>
    <property type="molecule type" value="Genomic_DNA"/>
</dbReference>